<evidence type="ECO:0000313" key="2">
    <source>
        <dbReference type="EMBL" id="KAJ3562989.1"/>
    </source>
</evidence>
<evidence type="ECO:0000256" key="1">
    <source>
        <dbReference type="SAM" id="Phobius"/>
    </source>
</evidence>
<keyword evidence="1" id="KW-0812">Transmembrane</keyword>
<feature type="transmembrane region" description="Helical" evidence="1">
    <location>
        <begin position="21"/>
        <end position="38"/>
    </location>
</feature>
<dbReference type="EMBL" id="JANIEX010000808">
    <property type="protein sequence ID" value="KAJ3562989.1"/>
    <property type="molecule type" value="Genomic_DNA"/>
</dbReference>
<dbReference type="Proteomes" id="UP001213000">
    <property type="component" value="Unassembled WGS sequence"/>
</dbReference>
<protein>
    <submittedName>
        <fullName evidence="2">Uncharacterized protein</fullName>
    </submittedName>
</protein>
<sequence>MKASSGLPLHQDHFYSVLREYCQWTLTGFLTIVSLLYSRSGTFRRRHFAVEGLQVPETLAALPLADDYVWFSVVEELLILAQRSGSQSPDSHYPLVAEIRLCASLWVKPEDLVISHSTREIVDALQAIVDPLYLNGTRALCTCVLILAPTSDVWDDTRRSSMIVYHANFSGDSDLKRLRFRCYIQDRYIWALRRLPHAITPYY</sequence>
<keyword evidence="3" id="KW-1185">Reference proteome</keyword>
<proteinExistence type="predicted"/>
<evidence type="ECO:0000313" key="3">
    <source>
        <dbReference type="Proteomes" id="UP001213000"/>
    </source>
</evidence>
<name>A0AAD5VKR7_9AGAR</name>
<gene>
    <name evidence="2" type="ORF">NP233_g9233</name>
</gene>
<accession>A0AAD5VKR7</accession>
<reference evidence="2" key="1">
    <citation type="submission" date="2022-07" db="EMBL/GenBank/DDBJ databases">
        <title>Genome Sequence of Leucocoprinus birnbaumii.</title>
        <authorList>
            <person name="Buettner E."/>
        </authorList>
    </citation>
    <scope>NUCLEOTIDE SEQUENCE</scope>
    <source>
        <strain evidence="2">VT141</strain>
    </source>
</reference>
<comment type="caution">
    <text evidence="2">The sequence shown here is derived from an EMBL/GenBank/DDBJ whole genome shotgun (WGS) entry which is preliminary data.</text>
</comment>
<organism evidence="2 3">
    <name type="scientific">Leucocoprinus birnbaumii</name>
    <dbReference type="NCBI Taxonomy" id="56174"/>
    <lineage>
        <taxon>Eukaryota</taxon>
        <taxon>Fungi</taxon>
        <taxon>Dikarya</taxon>
        <taxon>Basidiomycota</taxon>
        <taxon>Agaricomycotina</taxon>
        <taxon>Agaricomycetes</taxon>
        <taxon>Agaricomycetidae</taxon>
        <taxon>Agaricales</taxon>
        <taxon>Agaricineae</taxon>
        <taxon>Agaricaceae</taxon>
        <taxon>Leucocoprinus</taxon>
    </lineage>
</organism>
<keyword evidence="1" id="KW-0472">Membrane</keyword>
<keyword evidence="1" id="KW-1133">Transmembrane helix</keyword>
<dbReference type="AlphaFoldDB" id="A0AAD5VKR7"/>